<gene>
    <name evidence="6" type="ORF">CGI_10005295</name>
</gene>
<dbReference type="SUPFAM" id="SSF56059">
    <property type="entry name" value="Glutathione synthetase ATP-binding domain-like"/>
    <property type="match status" value="1"/>
</dbReference>
<evidence type="ECO:0000256" key="4">
    <source>
        <dbReference type="ARBA" id="ARBA00023242"/>
    </source>
</evidence>
<dbReference type="InParanoid" id="K1QGS4"/>
<feature type="region of interest" description="Disordered" evidence="5">
    <location>
        <begin position="1216"/>
        <end position="1259"/>
    </location>
</feature>
<evidence type="ECO:0000256" key="3">
    <source>
        <dbReference type="ARBA" id="ARBA00022553"/>
    </source>
</evidence>
<sequence>MMEDEEDLINAPSASEDEDDDKRHAKLLDAISGLGGKKVNKRSQRTVPTNQVSEFNFTAATDDTKVKLHELVGTLKTSAKHGSLKNQLNRVQNQKVLSVPLPKHQKEKIERELAYKNTSKEVSKWDSVVNSNRQAEQLQFPLQKSEVHLLNTTGKFKQLKPRTPLELEIAAVLSGNSDVLPTENNELTPAEERALAAMDLEEAKERRAELQKFRALMSYKEAKAKRQKRIKSKKYHIQEKEKLKHEKKALEELEKNDPAAYQEKVEDVERQRIEERMSLKHRGGSKYSKKQMLYAKYDDQARQRVQDMLHTSRQLTQKSVAVSDSENDEEEAMDSEDEMIERELSSLSSNPWMKVAAHPVAKSEFSRPEIVLNSEGKEKEESESESDEDEDVLMKMGRELEKRQKKPVHAHLVEEEMEKIIQKQGDQRQEKEKSVKASGEGVKNSQNKKNKTQNTKKAAPKVEENIDEIFQKLEDKAPDDRKKVEEDVKRDTENKKKKKRRRGKKKMEDQDDEAEKAEDMNDAPLISEGLKRKKTLDDLEEDEEEEESISGRSSMMAKRETEITNNGSFTEDSPNTKEEVFVDPKKLFTLETKISDIANPEVTGRDGEEEESDGEEAQRSIIAQAFADDDVIDEFVKEKNAIVDRDKPTDIDLFLPGWGAWGGESVKVSKKKRKKFIIKAPEGPPRKDKRLGNVIISEKKDKAISKHQVNDLPFPYVTVEQYEQAIRAPIGKTWNPETAVKELVKPKIITKLGGIIQPISKADGPEVLRQVFLERGWIEFDEDLQEDYDWNIWWRTSRFRNCDYDSIQKWQRLNHYPKSTGITKKDCLARNLKRMKGVHGAGVYNFCPMTFNLPNDYTRFVAEYSKLKQKQGENKMMYWICKPADMSRGRGIFIFSDMSDLQYDCNAVLQRYISNPLLIGGYKFDVRIYVAVPSFHPLTVYIYEEGIARFGTEKFDLSALKNVFSHLTNTSINKHSPAYTTDKERIGPGCKWTLTQLRYYFHQNNIDDSVLWIRVMNLIILTVLVQAPQVPKMENCFELYGFDVLIDENLKPWLLEVNFSPSLSSDCQTDMLVKKPLLHDLMDLMHFKDQDKERGGDVYRQLTNRSKALETDRYSSVSRTGRSSAINRSSSNFQKSLSALSKQQSTVKESTSYIEQDNEVEKKKEAEKMCYGLPLVNPADDDKRPDSASSGVSSAGSEKLDEVTAEHKPIIHKSASAGQLTREKSRTSVTFSIGPPSSRSIVKAPSLTDMNNNQPTSQSVIHTTIGPVQTVFVRRSSTLSSNSKSHKAEKGSLKSCATSDSAISSLYSGSGSENSDLVSLPEESRRRSSNLVTGQRRPSYTYGQTSDNTSNLKNSSDQPKSSLTKSSSSSQLSSKIKSLRPSGNSSALRKISSSGTVTPKPNLYPQRAASRAQQMNYEAPSSQREVRSLSHQSNTQRSQPRRFTPANESQAPFTKVSLRKSQGSRLGDQEGAHPTRRSINGSRMNIRNRAQLNSQQGKSKVKGPPSRVGSFYLAFPFSEVSYKTANGSLDAHVVIRESQKNLREVLHNIDKSKGEKKTGGFLPFGAKEDVDGERLWPPVKPPPEVT</sequence>
<feature type="compositionally biased region" description="Polar residues" evidence="5">
    <location>
        <begin position="309"/>
        <end position="322"/>
    </location>
</feature>
<evidence type="ECO:0000256" key="5">
    <source>
        <dbReference type="SAM" id="MobiDB-lite"/>
    </source>
</evidence>
<protein>
    <submittedName>
        <fullName evidence="6">Putative tubulin polyglutamylase TTLL2</fullName>
    </submittedName>
</protein>
<comment type="subcellular location">
    <subcellularLocation>
        <location evidence="1">Nucleus</location>
        <location evidence="1">Nucleolus</location>
    </subcellularLocation>
</comment>
<dbReference type="HOGENOM" id="CLU_244904_0_0_1"/>
<feature type="compositionally biased region" description="Polar residues" evidence="5">
    <location>
        <begin position="1227"/>
        <end position="1240"/>
    </location>
</feature>
<dbReference type="PROSITE" id="PS51221">
    <property type="entry name" value="TTL"/>
    <property type="match status" value="1"/>
</dbReference>
<evidence type="ECO:0000256" key="1">
    <source>
        <dbReference type="ARBA" id="ARBA00004604"/>
    </source>
</evidence>
<feature type="compositionally biased region" description="Low complexity" evidence="5">
    <location>
        <begin position="1305"/>
        <end position="1315"/>
    </location>
</feature>
<feature type="compositionally biased region" description="Basic and acidic residues" evidence="5">
    <location>
        <begin position="411"/>
        <end position="435"/>
    </location>
</feature>
<organism evidence="6">
    <name type="scientific">Magallana gigas</name>
    <name type="common">Pacific oyster</name>
    <name type="synonym">Crassostrea gigas</name>
    <dbReference type="NCBI Taxonomy" id="29159"/>
    <lineage>
        <taxon>Eukaryota</taxon>
        <taxon>Metazoa</taxon>
        <taxon>Spiralia</taxon>
        <taxon>Lophotrochozoa</taxon>
        <taxon>Mollusca</taxon>
        <taxon>Bivalvia</taxon>
        <taxon>Autobranchia</taxon>
        <taxon>Pteriomorphia</taxon>
        <taxon>Ostreida</taxon>
        <taxon>Ostreoidea</taxon>
        <taxon>Ostreidae</taxon>
        <taxon>Magallana</taxon>
    </lineage>
</organism>
<feature type="region of interest" description="Disordered" evidence="5">
    <location>
        <begin position="1137"/>
        <end position="1203"/>
    </location>
</feature>
<feature type="compositionally biased region" description="Acidic residues" evidence="5">
    <location>
        <begin position="381"/>
        <end position="391"/>
    </location>
</feature>
<feature type="region of interest" description="Disordered" evidence="5">
    <location>
        <begin position="1305"/>
        <end position="1485"/>
    </location>
</feature>
<dbReference type="Gene3D" id="3.30.470.20">
    <property type="entry name" value="ATP-grasp fold, B domain"/>
    <property type="match status" value="1"/>
</dbReference>
<feature type="compositionally biased region" description="Basic and acidic residues" evidence="5">
    <location>
        <begin position="392"/>
        <end position="402"/>
    </location>
</feature>
<evidence type="ECO:0000256" key="2">
    <source>
        <dbReference type="ARBA" id="ARBA00007774"/>
    </source>
</evidence>
<feature type="compositionally biased region" description="Acidic residues" evidence="5">
    <location>
        <begin position="325"/>
        <end position="340"/>
    </location>
</feature>
<accession>K1QGS4</accession>
<feature type="compositionally biased region" description="Polar residues" evidence="5">
    <location>
        <begin position="563"/>
        <end position="573"/>
    </location>
</feature>
<feature type="compositionally biased region" description="Polar residues" evidence="5">
    <location>
        <begin position="1146"/>
        <end position="1155"/>
    </location>
</feature>
<comment type="similarity">
    <text evidence="2">Belongs to the UTP14 family.</text>
</comment>
<dbReference type="Pfam" id="PF03133">
    <property type="entry name" value="TTL"/>
    <property type="match status" value="1"/>
</dbReference>
<feature type="compositionally biased region" description="Basic residues" evidence="5">
    <location>
        <begin position="495"/>
        <end position="505"/>
    </location>
</feature>
<dbReference type="GO" id="GO:0006364">
    <property type="term" value="P:rRNA processing"/>
    <property type="evidence" value="ECO:0007669"/>
    <property type="project" value="InterPro"/>
</dbReference>
<feature type="compositionally biased region" description="Polar residues" evidence="5">
    <location>
        <begin position="1381"/>
        <end position="1399"/>
    </location>
</feature>
<dbReference type="InterPro" id="IPR004344">
    <property type="entry name" value="TTL/TTLL_fam"/>
</dbReference>
<dbReference type="PANTHER" id="PTHR14150:SF12">
    <property type="entry name" value="U3 SMALL NUCLEOLAR RNA-ASSOCIATED PROTEIN 14 HOMOLOG A"/>
    <property type="match status" value="1"/>
</dbReference>
<feature type="compositionally biased region" description="Basic and acidic residues" evidence="5">
    <location>
        <begin position="1159"/>
        <end position="1168"/>
    </location>
</feature>
<evidence type="ECO:0000313" key="6">
    <source>
        <dbReference type="EMBL" id="EKC20821.1"/>
    </source>
</evidence>
<feature type="compositionally biased region" description="Basic and acidic residues" evidence="5">
    <location>
        <begin position="460"/>
        <end position="494"/>
    </location>
</feature>
<feature type="compositionally biased region" description="Polar residues" evidence="5">
    <location>
        <begin position="1411"/>
        <end position="1438"/>
    </location>
</feature>
<reference evidence="6" key="1">
    <citation type="journal article" date="2012" name="Nature">
        <title>The oyster genome reveals stress adaptation and complexity of shell formation.</title>
        <authorList>
            <person name="Zhang G."/>
            <person name="Fang X."/>
            <person name="Guo X."/>
            <person name="Li L."/>
            <person name="Luo R."/>
            <person name="Xu F."/>
            <person name="Yang P."/>
            <person name="Zhang L."/>
            <person name="Wang X."/>
            <person name="Qi H."/>
            <person name="Xiong Z."/>
            <person name="Que H."/>
            <person name="Xie Y."/>
            <person name="Holland P.W."/>
            <person name="Paps J."/>
            <person name="Zhu Y."/>
            <person name="Wu F."/>
            <person name="Chen Y."/>
            <person name="Wang J."/>
            <person name="Peng C."/>
            <person name="Meng J."/>
            <person name="Yang L."/>
            <person name="Liu J."/>
            <person name="Wen B."/>
            <person name="Zhang N."/>
            <person name="Huang Z."/>
            <person name="Zhu Q."/>
            <person name="Feng Y."/>
            <person name="Mount A."/>
            <person name="Hedgecock D."/>
            <person name="Xu Z."/>
            <person name="Liu Y."/>
            <person name="Domazet-Loso T."/>
            <person name="Du Y."/>
            <person name="Sun X."/>
            <person name="Zhang S."/>
            <person name="Liu B."/>
            <person name="Cheng P."/>
            <person name="Jiang X."/>
            <person name="Li J."/>
            <person name="Fan D."/>
            <person name="Wang W."/>
            <person name="Fu W."/>
            <person name="Wang T."/>
            <person name="Wang B."/>
            <person name="Zhang J."/>
            <person name="Peng Z."/>
            <person name="Li Y."/>
            <person name="Li N."/>
            <person name="Wang J."/>
            <person name="Chen M."/>
            <person name="He Y."/>
            <person name="Tan F."/>
            <person name="Song X."/>
            <person name="Zheng Q."/>
            <person name="Huang R."/>
            <person name="Yang H."/>
            <person name="Du X."/>
            <person name="Chen L."/>
            <person name="Yang M."/>
            <person name="Gaffney P.M."/>
            <person name="Wang S."/>
            <person name="Luo L."/>
            <person name="She Z."/>
            <person name="Ming Y."/>
            <person name="Huang W."/>
            <person name="Zhang S."/>
            <person name="Huang B."/>
            <person name="Zhang Y."/>
            <person name="Qu T."/>
            <person name="Ni P."/>
            <person name="Miao G."/>
            <person name="Wang J."/>
            <person name="Wang Q."/>
            <person name="Steinberg C.E."/>
            <person name="Wang H."/>
            <person name="Li N."/>
            <person name="Qian L."/>
            <person name="Zhang G."/>
            <person name="Li Y."/>
            <person name="Yang H."/>
            <person name="Liu X."/>
            <person name="Wang J."/>
            <person name="Yin Y."/>
            <person name="Wang J."/>
        </authorList>
    </citation>
    <scope>NUCLEOTIDE SEQUENCE [LARGE SCALE GENOMIC DNA]</scope>
    <source>
        <strain evidence="6">05x7-T-G4-1.051#20</strain>
    </source>
</reference>
<feature type="compositionally biased region" description="Acidic residues" evidence="5">
    <location>
        <begin position="538"/>
        <end position="548"/>
    </location>
</feature>
<feature type="region of interest" description="Disordered" evidence="5">
    <location>
        <begin position="309"/>
        <end position="578"/>
    </location>
</feature>
<keyword evidence="3" id="KW-0597">Phosphoprotein</keyword>
<feature type="compositionally biased region" description="Polar residues" evidence="5">
    <location>
        <begin position="1329"/>
        <end position="1354"/>
    </location>
</feature>
<dbReference type="Pfam" id="PF04615">
    <property type="entry name" value="Utp14"/>
    <property type="match status" value="1"/>
</dbReference>
<proteinExistence type="inferred from homology"/>
<dbReference type="InterPro" id="IPR006709">
    <property type="entry name" value="SSU_processome_Utp14"/>
</dbReference>
<feature type="compositionally biased region" description="Low complexity" evidence="5">
    <location>
        <begin position="1187"/>
        <end position="1197"/>
    </location>
</feature>
<dbReference type="GO" id="GO:0032040">
    <property type="term" value="C:small-subunit processome"/>
    <property type="evidence" value="ECO:0007669"/>
    <property type="project" value="InterPro"/>
</dbReference>
<feature type="compositionally biased region" description="Low complexity" evidence="5">
    <location>
        <begin position="1355"/>
        <end position="1376"/>
    </location>
</feature>
<dbReference type="PANTHER" id="PTHR14150">
    <property type="entry name" value="U3 SMALL NUCLEOLAR RNA-ASSOCIATED PROTEIN 14"/>
    <property type="match status" value="1"/>
</dbReference>
<keyword evidence="4" id="KW-0539">Nucleus</keyword>
<feature type="region of interest" description="Disordered" evidence="5">
    <location>
        <begin position="1"/>
        <end position="23"/>
    </location>
</feature>
<feature type="region of interest" description="Disordered" evidence="5">
    <location>
        <begin position="1547"/>
        <end position="1586"/>
    </location>
</feature>
<dbReference type="EMBL" id="JH816437">
    <property type="protein sequence ID" value="EKC20821.1"/>
    <property type="molecule type" value="Genomic_DNA"/>
</dbReference>
<feature type="compositionally biased region" description="Polar residues" evidence="5">
    <location>
        <begin position="1248"/>
        <end position="1259"/>
    </location>
</feature>
<name>K1QGS4_MAGGI</name>
<feature type="compositionally biased region" description="Basic and acidic residues" evidence="5">
    <location>
        <begin position="1547"/>
        <end position="1558"/>
    </location>
</feature>
<feature type="region of interest" description="Disordered" evidence="5">
    <location>
        <begin position="1276"/>
        <end position="1295"/>
    </location>
</feature>